<sequence length="300" mass="31971">MKTLMALMVLTASAAAQAATSQTAYGLKLGDWQVTAVSDGSAKVPLEKLMKNIHPDTLRQRLAAAGEPSPTPTAINAFVIDTGKQRILVDTGAGSLMGKSSGLLVDNLRAAGIAPQSINTILLTHIHADHSGGLQRDGQLLFPNATVWVDKKDVDFWLNPAHGDEVTEAERHTFEESRRSFAPVQAAGKLRTFNAPAQLPEGIKAVAAPGHTPGSVMYRVTRGGKTLVLWGDIIHAAAVQFALPDVAIRFDVDSGQAVETRRRILEQIADEGDLVAAPHIAFPGLGHVVHQGSAFQWQPL</sequence>
<dbReference type="GO" id="GO:0046872">
    <property type="term" value="F:metal ion binding"/>
    <property type="evidence" value="ECO:0007669"/>
    <property type="project" value="UniProtKB-KW"/>
</dbReference>
<dbReference type="Gene3D" id="3.60.15.10">
    <property type="entry name" value="Ribonuclease Z/Hydroxyacylglutathione hydrolase-like"/>
    <property type="match status" value="1"/>
</dbReference>
<keyword evidence="2" id="KW-0479">Metal-binding</keyword>
<dbReference type="SUPFAM" id="SSF56281">
    <property type="entry name" value="Metallo-hydrolase/oxidoreductase"/>
    <property type="match status" value="1"/>
</dbReference>
<dbReference type="EMBL" id="CP040428">
    <property type="protein sequence ID" value="QCT22101.1"/>
    <property type="molecule type" value="Genomic_DNA"/>
</dbReference>
<dbReference type="InterPro" id="IPR036866">
    <property type="entry name" value="RibonucZ/Hydroxyglut_hydro"/>
</dbReference>
<keyword evidence="8" id="KW-1185">Reference proteome</keyword>
<dbReference type="Pfam" id="PF00753">
    <property type="entry name" value="Lactamase_B"/>
    <property type="match status" value="1"/>
</dbReference>
<organism evidence="7 8">
    <name type="scientific">Jejubacter calystegiae</name>
    <dbReference type="NCBI Taxonomy" id="2579935"/>
    <lineage>
        <taxon>Bacteria</taxon>
        <taxon>Pseudomonadati</taxon>
        <taxon>Pseudomonadota</taxon>
        <taxon>Gammaproteobacteria</taxon>
        <taxon>Enterobacterales</taxon>
        <taxon>Enterobacteriaceae</taxon>
        <taxon>Jejubacter</taxon>
    </lineage>
</organism>
<dbReference type="PANTHER" id="PTHR42978:SF6">
    <property type="entry name" value="QUORUM-QUENCHING LACTONASE YTNP-RELATED"/>
    <property type="match status" value="1"/>
</dbReference>
<feature type="domain" description="Metallo-beta-lactamase" evidence="6">
    <location>
        <begin position="74"/>
        <end position="279"/>
    </location>
</feature>
<dbReference type="PANTHER" id="PTHR42978">
    <property type="entry name" value="QUORUM-QUENCHING LACTONASE YTNP-RELATED-RELATED"/>
    <property type="match status" value="1"/>
</dbReference>
<keyword evidence="5" id="KW-0732">Signal</keyword>
<evidence type="ECO:0000313" key="8">
    <source>
        <dbReference type="Proteomes" id="UP000302163"/>
    </source>
</evidence>
<dbReference type="CDD" id="cd07720">
    <property type="entry name" value="OPHC2-like_MBL-fold"/>
    <property type="match status" value="1"/>
</dbReference>
<evidence type="ECO:0000256" key="1">
    <source>
        <dbReference type="ARBA" id="ARBA00007749"/>
    </source>
</evidence>
<evidence type="ECO:0000256" key="4">
    <source>
        <dbReference type="ARBA" id="ARBA00022833"/>
    </source>
</evidence>
<evidence type="ECO:0000313" key="7">
    <source>
        <dbReference type="EMBL" id="QCT22101.1"/>
    </source>
</evidence>
<dbReference type="KEGG" id="izh:FEM41_21860"/>
<name>A0A4P8YMM7_9ENTR</name>
<gene>
    <name evidence="7" type="ORF">FEM41_21860</name>
</gene>
<feature type="signal peptide" evidence="5">
    <location>
        <begin position="1"/>
        <end position="18"/>
    </location>
</feature>
<dbReference type="OrthoDB" id="5443440at2"/>
<evidence type="ECO:0000259" key="6">
    <source>
        <dbReference type="SMART" id="SM00849"/>
    </source>
</evidence>
<dbReference type="RefSeq" id="WP_138098409.1">
    <property type="nucleotide sequence ID" value="NZ_CP040428.1"/>
</dbReference>
<dbReference type="InterPro" id="IPR001279">
    <property type="entry name" value="Metallo-B-lactamas"/>
</dbReference>
<dbReference type="AlphaFoldDB" id="A0A4P8YMM7"/>
<dbReference type="InterPro" id="IPR051013">
    <property type="entry name" value="MBL_superfamily_lactonases"/>
</dbReference>
<reference evidence="7 8" key="1">
    <citation type="submission" date="2019-05" db="EMBL/GenBank/DDBJ databases">
        <title>Complete genome sequence of Izhakiella calystegiae KSNA2, an endophyte isolated from beach morning glory (Calystegia soldanella).</title>
        <authorList>
            <person name="Jiang L."/>
            <person name="Jeong J.C."/>
            <person name="Kim C.Y."/>
            <person name="Kim D.H."/>
            <person name="Kim S.W."/>
            <person name="Lee j."/>
        </authorList>
    </citation>
    <scope>NUCLEOTIDE SEQUENCE [LARGE SCALE GENOMIC DNA]</scope>
    <source>
        <strain evidence="7 8">KSNA2</strain>
    </source>
</reference>
<dbReference type="Proteomes" id="UP000302163">
    <property type="component" value="Chromosome"/>
</dbReference>
<dbReference type="SMART" id="SM00849">
    <property type="entry name" value="Lactamase_B"/>
    <property type="match status" value="1"/>
</dbReference>
<keyword evidence="4" id="KW-0862">Zinc</keyword>
<evidence type="ECO:0000256" key="5">
    <source>
        <dbReference type="SAM" id="SignalP"/>
    </source>
</evidence>
<feature type="chain" id="PRO_5020337614" evidence="5">
    <location>
        <begin position="19"/>
        <end position="300"/>
    </location>
</feature>
<evidence type="ECO:0000256" key="2">
    <source>
        <dbReference type="ARBA" id="ARBA00022723"/>
    </source>
</evidence>
<comment type="similarity">
    <text evidence="1">Belongs to the metallo-beta-lactamase superfamily.</text>
</comment>
<dbReference type="GO" id="GO:0016787">
    <property type="term" value="F:hydrolase activity"/>
    <property type="evidence" value="ECO:0007669"/>
    <property type="project" value="UniProtKB-KW"/>
</dbReference>
<accession>A0A4P8YMM7</accession>
<evidence type="ECO:0000256" key="3">
    <source>
        <dbReference type="ARBA" id="ARBA00022801"/>
    </source>
</evidence>
<proteinExistence type="inferred from homology"/>
<protein>
    <submittedName>
        <fullName evidence="7">MBL fold metallo-hydrolase</fullName>
    </submittedName>
</protein>
<keyword evidence="3 7" id="KW-0378">Hydrolase</keyword>